<dbReference type="InterPro" id="IPR005474">
    <property type="entry name" value="Transketolase_N"/>
</dbReference>
<evidence type="ECO:0000256" key="2">
    <source>
        <dbReference type="ARBA" id="ARBA00007131"/>
    </source>
</evidence>
<evidence type="ECO:0000256" key="1">
    <source>
        <dbReference type="ARBA" id="ARBA00001964"/>
    </source>
</evidence>
<dbReference type="CDD" id="cd02012">
    <property type="entry name" value="TPP_TK"/>
    <property type="match status" value="1"/>
</dbReference>
<name>A0ABY6DQ24_9NEIS</name>
<dbReference type="PANTHER" id="PTHR47514:SF1">
    <property type="entry name" value="TRANSKETOLASE N-TERMINAL SECTION-RELATED"/>
    <property type="match status" value="1"/>
</dbReference>
<evidence type="ECO:0000259" key="4">
    <source>
        <dbReference type="Pfam" id="PF00456"/>
    </source>
</evidence>
<dbReference type="PANTHER" id="PTHR47514">
    <property type="entry name" value="TRANSKETOLASE N-TERMINAL SECTION-RELATED"/>
    <property type="match status" value="1"/>
</dbReference>
<accession>A0ABY6DQ24</accession>
<dbReference type="Proteomes" id="UP001061302">
    <property type="component" value="Chromosome"/>
</dbReference>
<keyword evidence="6" id="KW-1185">Reference proteome</keyword>
<evidence type="ECO:0000313" key="5">
    <source>
        <dbReference type="EMBL" id="UXY15803.1"/>
    </source>
</evidence>
<dbReference type="RefSeq" id="WP_263125238.1">
    <property type="nucleotide sequence ID" value="NZ_CP106753.1"/>
</dbReference>
<gene>
    <name evidence="5" type="ORF">N8I74_01945</name>
</gene>
<evidence type="ECO:0000256" key="3">
    <source>
        <dbReference type="ARBA" id="ARBA00023052"/>
    </source>
</evidence>
<keyword evidence="3" id="KW-0786">Thiamine pyrophosphate</keyword>
<dbReference type="SUPFAM" id="SSF52518">
    <property type="entry name" value="Thiamin diphosphate-binding fold (THDP-binding)"/>
    <property type="match status" value="1"/>
</dbReference>
<sequence>MDDFNQNSLKTTACAIRRLIIESIYKAQTGHAGPSLSLVEVLTALYFRHLKLRPSDPDDPTRDRLILSKGHAAPVLYATLAQAGFFPVEWLDSLRKLGSPLQGHPNVGLVPGIEASTGSLGQGISISLGLAIGLRRRQLPSRVYCIVGDGELQEGQNWEAMMATAAFKVNNLTVIVDRNGLQNDGATETIMPLGDLSAKVESFGWNTVEINGHDFNQIDQALSAVKINDRPTMIIAHTIKGKGISFMEGIVKWHHHPISSEEYQHAMAELE</sequence>
<dbReference type="InterPro" id="IPR029061">
    <property type="entry name" value="THDP-binding"/>
</dbReference>
<comment type="cofactor">
    <cofactor evidence="1">
        <name>thiamine diphosphate</name>
        <dbReference type="ChEBI" id="CHEBI:58937"/>
    </cofactor>
</comment>
<dbReference type="EMBL" id="CP106753">
    <property type="protein sequence ID" value="UXY15803.1"/>
    <property type="molecule type" value="Genomic_DNA"/>
</dbReference>
<evidence type="ECO:0000313" key="6">
    <source>
        <dbReference type="Proteomes" id="UP001061302"/>
    </source>
</evidence>
<protein>
    <submittedName>
        <fullName evidence="5">Transketolase</fullName>
    </submittedName>
</protein>
<organism evidence="5 6">
    <name type="scientific">Chitiniphilus purpureus</name>
    <dbReference type="NCBI Taxonomy" id="2981137"/>
    <lineage>
        <taxon>Bacteria</taxon>
        <taxon>Pseudomonadati</taxon>
        <taxon>Pseudomonadota</taxon>
        <taxon>Betaproteobacteria</taxon>
        <taxon>Neisseriales</taxon>
        <taxon>Chitinibacteraceae</taxon>
        <taxon>Chitiniphilus</taxon>
    </lineage>
</organism>
<feature type="domain" description="Transketolase N-terminal" evidence="4">
    <location>
        <begin position="11"/>
        <end position="265"/>
    </location>
</feature>
<proteinExistence type="inferred from homology"/>
<dbReference type="Pfam" id="PF00456">
    <property type="entry name" value="Transketolase_N"/>
    <property type="match status" value="1"/>
</dbReference>
<reference evidence="5" key="1">
    <citation type="submission" date="2022-10" db="EMBL/GenBank/DDBJ databases">
        <title>Chitiniphilus purpureus sp. nov., a novel chitin-degrading bacterium isolated from crawfish pond sediment.</title>
        <authorList>
            <person name="Li K."/>
        </authorList>
    </citation>
    <scope>NUCLEOTIDE SEQUENCE</scope>
    <source>
        <strain evidence="5">CD1</strain>
    </source>
</reference>
<comment type="similarity">
    <text evidence="2">Belongs to the transketolase family.</text>
</comment>
<dbReference type="Gene3D" id="3.40.50.970">
    <property type="match status" value="1"/>
</dbReference>